<comment type="similarity">
    <text evidence="1 10">Belongs to the TFIIB family.</text>
</comment>
<dbReference type="GO" id="GO:0003700">
    <property type="term" value="F:DNA-binding transcription factor activity"/>
    <property type="evidence" value="ECO:0007669"/>
    <property type="project" value="UniProtKB-UniRule"/>
</dbReference>
<keyword evidence="3 10" id="KW-0479">Metal-binding</keyword>
<dbReference type="Pfam" id="PF00382">
    <property type="entry name" value="TFIIB"/>
    <property type="match status" value="2"/>
</dbReference>
<dbReference type="GO" id="GO:0070897">
    <property type="term" value="P:transcription preinitiation complex assembly"/>
    <property type="evidence" value="ECO:0007669"/>
    <property type="project" value="InterPro"/>
</dbReference>
<feature type="binding site" evidence="10">
    <location>
        <position position="103"/>
    </location>
    <ligand>
        <name>Zn(2+)</name>
        <dbReference type="ChEBI" id="CHEBI:29105"/>
    </ligand>
</feature>
<keyword evidence="4 10" id="KW-0677">Repeat</keyword>
<evidence type="ECO:0000256" key="8">
    <source>
        <dbReference type="ARBA" id="ARBA00023163"/>
    </source>
</evidence>
<dbReference type="InterPro" id="IPR036915">
    <property type="entry name" value="Cyclin-like_sf"/>
</dbReference>
<dbReference type="PRINTS" id="PR00685">
    <property type="entry name" value="TIFACTORIIB"/>
</dbReference>
<dbReference type="GO" id="GO:0017025">
    <property type="term" value="F:TBP-class protein binding"/>
    <property type="evidence" value="ECO:0007669"/>
    <property type="project" value="InterPro"/>
</dbReference>
<dbReference type="PROSITE" id="PS00782">
    <property type="entry name" value="TFIIB"/>
    <property type="match status" value="1"/>
</dbReference>
<evidence type="ECO:0000256" key="2">
    <source>
        <dbReference type="ARBA" id="ARBA00013932"/>
    </source>
</evidence>
<dbReference type="FunFam" id="1.10.472.170:FF:000001">
    <property type="entry name" value="Transcription initiation factor IIB"/>
    <property type="match status" value="1"/>
</dbReference>
<evidence type="ECO:0000256" key="9">
    <source>
        <dbReference type="ARBA" id="ARBA00053882"/>
    </source>
</evidence>
<keyword evidence="14" id="KW-0648">Protein biosynthesis</keyword>
<evidence type="ECO:0000256" key="6">
    <source>
        <dbReference type="ARBA" id="ARBA00022833"/>
    </source>
</evidence>
<evidence type="ECO:0000256" key="7">
    <source>
        <dbReference type="ARBA" id="ARBA00023015"/>
    </source>
</evidence>
<evidence type="ECO:0000256" key="12">
    <source>
        <dbReference type="SAM" id="MobiDB-lite"/>
    </source>
</evidence>
<keyword evidence="14" id="KW-0396">Initiation factor</keyword>
<gene>
    <name evidence="10" type="primary">tfb</name>
</gene>
<feature type="compositionally biased region" description="Polar residues" evidence="12">
    <location>
        <begin position="1"/>
        <end position="16"/>
    </location>
</feature>
<keyword evidence="5 11" id="KW-0863">Zinc-finger</keyword>
<proteinExistence type="inferred from homology"/>
<dbReference type="InterPro" id="IPR013763">
    <property type="entry name" value="Cyclin-like_dom"/>
</dbReference>
<dbReference type="PANTHER" id="PTHR11618:SF13">
    <property type="entry name" value="TRANSCRIPTION INITIATION FACTOR IIB"/>
    <property type="match status" value="1"/>
</dbReference>
<feature type="binding site" evidence="10">
    <location>
        <position position="88"/>
    </location>
    <ligand>
        <name>Zn(2+)</name>
        <dbReference type="ChEBI" id="CHEBI:29105"/>
    </ligand>
</feature>
<dbReference type="GO" id="GO:0097550">
    <property type="term" value="C:transcription preinitiation complex"/>
    <property type="evidence" value="ECO:0007669"/>
    <property type="project" value="TreeGrafter"/>
</dbReference>
<evidence type="ECO:0000259" key="13">
    <source>
        <dbReference type="PROSITE" id="PS51134"/>
    </source>
</evidence>
<accession>A5YSV8</accession>
<evidence type="ECO:0000256" key="5">
    <source>
        <dbReference type="ARBA" id="ARBA00022771"/>
    </source>
</evidence>
<dbReference type="Pfam" id="PF08271">
    <property type="entry name" value="Zn_Ribbon_TF"/>
    <property type="match status" value="1"/>
</dbReference>
<dbReference type="EMBL" id="EF583999">
    <property type="protein sequence ID" value="ABQ76065.1"/>
    <property type="molecule type" value="Genomic_DNA"/>
</dbReference>
<dbReference type="HAMAP" id="MF_00383">
    <property type="entry name" value="TF2B_arch"/>
    <property type="match status" value="1"/>
</dbReference>
<evidence type="ECO:0000256" key="3">
    <source>
        <dbReference type="ARBA" id="ARBA00022723"/>
    </source>
</evidence>
<sequence>MEDIQMYTNNAPVTNQTETGTSSDTEEEETADTEEDNNDERSNEGDVSTKPTMTRRTGDTEVAITQVEDEFNSTSAKVVDEQIGCPECGGDTVASADSPETICSACGLVITEDEIDRGPEWRGFNAKERNQKSRVGAPTTALMHDKGLSTNIGWQNKDAYGQSVSAEKRRKLKRLRTWNERIRTQDSKDRNLKHALGEIDRMSSALDIHETTRETASMIYRRALDADLLPGRSIEGVATAVLYAASRIDGVARSIDELASVSRVPALEIKRTYRYIIRELDLQIPPTNPIEYIGRFASAIECNDETERRARALTQQATEKGVHSGKHPVGIAASALYAAGQLCNDRLTQSEISNAADVSEVTIRNRYREILEAAEEVTSP</sequence>
<evidence type="ECO:0000256" key="10">
    <source>
        <dbReference type="HAMAP-Rule" id="MF_00383"/>
    </source>
</evidence>
<protein>
    <recommendedName>
        <fullName evidence="2 10">Transcription initiation factor IIB</fullName>
        <shortName evidence="10">TFIIB</shortName>
    </recommendedName>
</protein>
<feature type="binding site" evidence="10">
    <location>
        <position position="106"/>
    </location>
    <ligand>
        <name>Zn(2+)</name>
        <dbReference type="ChEBI" id="CHEBI:29105"/>
    </ligand>
</feature>
<dbReference type="SUPFAM" id="SSF57783">
    <property type="entry name" value="Zinc beta-ribbon"/>
    <property type="match status" value="1"/>
</dbReference>
<dbReference type="InterPro" id="IPR013150">
    <property type="entry name" value="TFIIB_cyclin"/>
</dbReference>
<dbReference type="InterPro" id="IPR023484">
    <property type="entry name" value="TFIIB_arc"/>
</dbReference>
<dbReference type="InterPro" id="IPR013137">
    <property type="entry name" value="Znf_TFIIB"/>
</dbReference>
<dbReference type="PROSITE" id="PS51134">
    <property type="entry name" value="ZF_TFIIB"/>
    <property type="match status" value="1"/>
</dbReference>
<feature type="compositionally biased region" description="Polar residues" evidence="12">
    <location>
        <begin position="45"/>
        <end position="55"/>
    </location>
</feature>
<evidence type="ECO:0000256" key="4">
    <source>
        <dbReference type="ARBA" id="ARBA00022737"/>
    </source>
</evidence>
<dbReference type="GO" id="GO:0008270">
    <property type="term" value="F:zinc ion binding"/>
    <property type="evidence" value="ECO:0007669"/>
    <property type="project" value="UniProtKB-UniRule"/>
</dbReference>
<feature type="compositionally biased region" description="Acidic residues" evidence="12">
    <location>
        <begin position="24"/>
        <end position="38"/>
    </location>
</feature>
<dbReference type="PANTHER" id="PTHR11618">
    <property type="entry name" value="TRANSCRIPTION INITIATION FACTOR IIB-RELATED"/>
    <property type="match status" value="1"/>
</dbReference>
<keyword evidence="6 10" id="KW-0862">Zinc</keyword>
<dbReference type="InterPro" id="IPR000812">
    <property type="entry name" value="TFIIB"/>
</dbReference>
<keyword evidence="7 10" id="KW-0805">Transcription regulation</keyword>
<dbReference type="InterPro" id="IPR023486">
    <property type="entry name" value="TFIIB_CS"/>
</dbReference>
<organism evidence="14">
    <name type="scientific">uncultured haloarchaeon</name>
    <dbReference type="NCBI Taxonomy" id="160804"/>
    <lineage>
        <taxon>Archaea</taxon>
        <taxon>Methanobacteriati</taxon>
        <taxon>Methanobacteriota</taxon>
        <taxon>Stenosarchaea group</taxon>
        <taxon>Halobacteria</taxon>
        <taxon>Halobacteriales</taxon>
        <taxon>Halobacteriaceae</taxon>
        <taxon>environmental samples</taxon>
    </lineage>
</organism>
<feature type="domain" description="TFIIB-type" evidence="13">
    <location>
        <begin position="81"/>
        <end position="111"/>
    </location>
</feature>
<dbReference type="Gene3D" id="1.10.472.170">
    <property type="match status" value="1"/>
</dbReference>
<dbReference type="FunFam" id="1.10.472.10:FF:000023">
    <property type="entry name" value="Transcription initiation factor IIB"/>
    <property type="match status" value="1"/>
</dbReference>
<comment type="function">
    <text evidence="9 10">Stabilizes TBP binding to an archaeal box-A promoter. Also responsible for recruiting RNA polymerase II to the pre-initiation complex (DNA-TBP-TFIIB).</text>
</comment>
<evidence type="ECO:0000313" key="14">
    <source>
        <dbReference type="EMBL" id="ABQ76065.1"/>
    </source>
</evidence>
<feature type="binding site" evidence="10">
    <location>
        <position position="85"/>
    </location>
    <ligand>
        <name>Zn(2+)</name>
        <dbReference type="ChEBI" id="CHEBI:29105"/>
    </ligand>
</feature>
<dbReference type="GO" id="GO:0003743">
    <property type="term" value="F:translation initiation factor activity"/>
    <property type="evidence" value="ECO:0007669"/>
    <property type="project" value="UniProtKB-KW"/>
</dbReference>
<evidence type="ECO:0000256" key="1">
    <source>
        <dbReference type="ARBA" id="ARBA00010857"/>
    </source>
</evidence>
<reference evidence="14" key="1">
    <citation type="journal article" date="2007" name="ISME J.">
        <title>Genomic plasticity in prokaryotes: the case of the square haloarchaeon.</title>
        <authorList>
            <person name="Cuadros-Orellana S."/>
            <person name="Martin-Cuadrado A.B."/>
            <person name="Legault B."/>
            <person name="D'Auria G."/>
            <person name="Zhaxybayeva O."/>
            <person name="Papke R.T."/>
            <person name="Rodriguez-Valera F."/>
        </authorList>
    </citation>
    <scope>NUCLEOTIDE SEQUENCE</scope>
</reference>
<dbReference type="Gene3D" id="1.10.472.10">
    <property type="entry name" value="Cyclin-like"/>
    <property type="match status" value="1"/>
</dbReference>
<name>A5YSV8_9EURY</name>
<dbReference type="SUPFAM" id="SSF47954">
    <property type="entry name" value="Cyclin-like"/>
    <property type="match status" value="2"/>
</dbReference>
<feature type="repeat" description="2" evidence="10">
    <location>
        <begin position="291"/>
        <end position="372"/>
    </location>
</feature>
<dbReference type="SMART" id="SM00385">
    <property type="entry name" value="CYCLIN"/>
    <property type="match status" value="2"/>
</dbReference>
<dbReference type="AlphaFoldDB" id="A5YSV8"/>
<dbReference type="CDD" id="cd20550">
    <property type="entry name" value="CYCLIN_TFIIB_archaea_like_rpt2"/>
    <property type="match status" value="1"/>
</dbReference>
<feature type="repeat" description="1" evidence="10">
    <location>
        <begin position="197"/>
        <end position="280"/>
    </location>
</feature>
<evidence type="ECO:0000256" key="11">
    <source>
        <dbReference type="PROSITE-ProRule" id="PRU00469"/>
    </source>
</evidence>
<keyword evidence="8 10" id="KW-0804">Transcription</keyword>
<feature type="region of interest" description="Disordered" evidence="12">
    <location>
        <begin position="1"/>
        <end position="62"/>
    </location>
</feature>